<evidence type="ECO:0000313" key="3">
    <source>
        <dbReference type="Proteomes" id="UP000270219"/>
    </source>
</evidence>
<feature type="transmembrane region" description="Helical" evidence="1">
    <location>
        <begin position="33"/>
        <end position="50"/>
    </location>
</feature>
<keyword evidence="1" id="KW-0472">Membrane</keyword>
<accession>A0A498DJK5</accession>
<proteinExistence type="predicted"/>
<dbReference type="Proteomes" id="UP000270219">
    <property type="component" value="Unassembled WGS sequence"/>
</dbReference>
<keyword evidence="1" id="KW-1133">Transmembrane helix</keyword>
<protein>
    <submittedName>
        <fullName evidence="2">Uncharacterized protein</fullName>
    </submittedName>
</protein>
<keyword evidence="3" id="KW-1185">Reference proteome</keyword>
<sequence>MKRYLSSVFIILSAVFIIIGIGLDLYWSGIAGWGLAFVSLIFAAYFTKYIPNEKQDKKS</sequence>
<dbReference type="OrthoDB" id="2705056at2"/>
<feature type="transmembrane region" description="Helical" evidence="1">
    <location>
        <begin position="7"/>
        <end position="27"/>
    </location>
</feature>
<name>A0A498DJK5_9BACI</name>
<comment type="caution">
    <text evidence="2">The sequence shown here is derived from an EMBL/GenBank/DDBJ whole genome shotgun (WGS) entry which is preliminary data.</text>
</comment>
<dbReference type="AlphaFoldDB" id="A0A498DJK5"/>
<evidence type="ECO:0000256" key="1">
    <source>
        <dbReference type="SAM" id="Phobius"/>
    </source>
</evidence>
<evidence type="ECO:0000313" key="2">
    <source>
        <dbReference type="EMBL" id="RLL42116.1"/>
    </source>
</evidence>
<keyword evidence="1" id="KW-0812">Transmembrane</keyword>
<dbReference type="EMBL" id="RCHR01000006">
    <property type="protein sequence ID" value="RLL42116.1"/>
    <property type="molecule type" value="Genomic_DNA"/>
</dbReference>
<reference evidence="2 3" key="1">
    <citation type="submission" date="2018-10" db="EMBL/GenBank/DDBJ databases">
        <title>Oceanobacillus sp. YLB-02 draft genome.</title>
        <authorList>
            <person name="Yu L."/>
        </authorList>
    </citation>
    <scope>NUCLEOTIDE SEQUENCE [LARGE SCALE GENOMIC DNA]</scope>
    <source>
        <strain evidence="2 3">YLB-02</strain>
    </source>
</reference>
<organism evidence="2 3">
    <name type="scientific">Oceanobacillus piezotolerans</name>
    <dbReference type="NCBI Taxonomy" id="2448030"/>
    <lineage>
        <taxon>Bacteria</taxon>
        <taxon>Bacillati</taxon>
        <taxon>Bacillota</taxon>
        <taxon>Bacilli</taxon>
        <taxon>Bacillales</taxon>
        <taxon>Bacillaceae</taxon>
        <taxon>Oceanobacillus</taxon>
    </lineage>
</organism>
<gene>
    <name evidence="2" type="ORF">D8M04_16175</name>
</gene>